<dbReference type="PROSITE" id="PS50943">
    <property type="entry name" value="HTH_CROC1"/>
    <property type="match status" value="1"/>
</dbReference>
<feature type="domain" description="HTH cro/C1-type" evidence="1">
    <location>
        <begin position="16"/>
        <end position="71"/>
    </location>
</feature>
<dbReference type="Pfam" id="PF01381">
    <property type="entry name" value="HTH_3"/>
    <property type="match status" value="1"/>
</dbReference>
<dbReference type="RefSeq" id="WP_187014977.1">
    <property type="nucleotide sequence ID" value="NZ_JACOQI010000009.1"/>
</dbReference>
<dbReference type="SUPFAM" id="SSF47413">
    <property type="entry name" value="lambda repressor-like DNA-binding domains"/>
    <property type="match status" value="1"/>
</dbReference>
<dbReference type="EMBL" id="JACOQI010000009">
    <property type="protein sequence ID" value="MBC5770732.1"/>
    <property type="molecule type" value="Genomic_DNA"/>
</dbReference>
<evidence type="ECO:0000259" key="1">
    <source>
        <dbReference type="PROSITE" id="PS50943"/>
    </source>
</evidence>
<proteinExistence type="predicted"/>
<name>A0A923MKU2_9FIRM</name>
<gene>
    <name evidence="2" type="ORF">H8Z83_10435</name>
</gene>
<dbReference type="Proteomes" id="UP000620327">
    <property type="component" value="Unassembled WGS sequence"/>
</dbReference>
<keyword evidence="3" id="KW-1185">Reference proteome</keyword>
<dbReference type="CDD" id="cd00093">
    <property type="entry name" value="HTH_XRE"/>
    <property type="match status" value="1"/>
</dbReference>
<dbReference type="Gene3D" id="1.10.260.40">
    <property type="entry name" value="lambda repressor-like DNA-binding domains"/>
    <property type="match status" value="1"/>
</dbReference>
<dbReference type="SMART" id="SM00530">
    <property type="entry name" value="HTH_XRE"/>
    <property type="match status" value="1"/>
</dbReference>
<accession>A0A923MKU2</accession>
<evidence type="ECO:0000313" key="3">
    <source>
        <dbReference type="Proteomes" id="UP000620327"/>
    </source>
</evidence>
<evidence type="ECO:0000313" key="2">
    <source>
        <dbReference type="EMBL" id="MBC5770732.1"/>
    </source>
</evidence>
<protein>
    <submittedName>
        <fullName evidence="2">Helix-turn-helix domain-containing protein</fullName>
    </submittedName>
</protein>
<dbReference type="AlphaFoldDB" id="A0A923MKU2"/>
<organism evidence="2 3">
    <name type="scientific">Dysosmobacter segnis</name>
    <dbReference type="NCBI Taxonomy" id="2763042"/>
    <lineage>
        <taxon>Bacteria</taxon>
        <taxon>Bacillati</taxon>
        <taxon>Bacillota</taxon>
        <taxon>Clostridia</taxon>
        <taxon>Eubacteriales</taxon>
        <taxon>Oscillospiraceae</taxon>
        <taxon>Dysosmobacter</taxon>
    </lineage>
</organism>
<dbReference type="GO" id="GO:0003677">
    <property type="term" value="F:DNA binding"/>
    <property type="evidence" value="ECO:0007669"/>
    <property type="project" value="InterPro"/>
</dbReference>
<sequence>MNPYKKILRKFFSEYVRTLRKCRGLTQEEMAEKLRISGRAYSDLERGIYCFSTVALVFLLLMLEEGEIKELLSPLLDEIEKVEGRGVAE</sequence>
<reference evidence="2" key="1">
    <citation type="submission" date="2020-08" db="EMBL/GenBank/DDBJ databases">
        <title>Genome public.</title>
        <authorList>
            <person name="Liu C."/>
            <person name="Sun Q."/>
        </authorList>
    </citation>
    <scope>NUCLEOTIDE SEQUENCE</scope>
    <source>
        <strain evidence="2">BX15</strain>
    </source>
</reference>
<comment type="caution">
    <text evidence="2">The sequence shown here is derived from an EMBL/GenBank/DDBJ whole genome shotgun (WGS) entry which is preliminary data.</text>
</comment>
<dbReference type="InterPro" id="IPR010982">
    <property type="entry name" value="Lambda_DNA-bd_dom_sf"/>
</dbReference>
<dbReference type="InterPro" id="IPR001387">
    <property type="entry name" value="Cro/C1-type_HTH"/>
</dbReference>